<dbReference type="EMBL" id="KV441548">
    <property type="protein sequence ID" value="OAG12769.1"/>
    <property type="molecule type" value="Genomic_DNA"/>
</dbReference>
<protein>
    <recommendedName>
        <fullName evidence="4">Avirulence Effector AvrLm4-7 domain-containing protein</fullName>
    </recommendedName>
</protein>
<dbReference type="InParanoid" id="A0A177D159"/>
<evidence type="ECO:0000256" key="1">
    <source>
        <dbReference type="SAM" id="SignalP"/>
    </source>
</evidence>
<keyword evidence="3" id="KW-1185">Reference proteome</keyword>
<dbReference type="AlphaFoldDB" id="A0A177D159"/>
<dbReference type="GeneID" id="28763398"/>
<accession>A0A177D159</accession>
<gene>
    <name evidence="2" type="ORF">CC84DRAFT_1171438</name>
</gene>
<dbReference type="RefSeq" id="XP_018043134.1">
    <property type="nucleotide sequence ID" value="XM_018179912.1"/>
</dbReference>
<feature type="chain" id="PRO_5008058861" description="Avirulence Effector AvrLm4-7 domain-containing protein" evidence="1">
    <location>
        <begin position="21"/>
        <end position="127"/>
    </location>
</feature>
<sequence>MNLFLCLSCVLVLLTLSALATPTFPACGTITTLQNRTYTLRNAGRTSCQPLTVHGRQIDPKTWNIVEFCACRLYTGSEMARPCSAAYLWKEVEGPSLGQFEGPRVVDYECWNREIWDLTGAYRHPRE</sequence>
<reference evidence="2 3" key="1">
    <citation type="submission" date="2016-05" db="EMBL/GenBank/DDBJ databases">
        <title>Comparative analysis of secretome profiles of manganese(II)-oxidizing ascomycete fungi.</title>
        <authorList>
            <consortium name="DOE Joint Genome Institute"/>
            <person name="Zeiner C.A."/>
            <person name="Purvine S.O."/>
            <person name="Zink E.M."/>
            <person name="Wu S."/>
            <person name="Pasa-Tolic L."/>
            <person name="Chaput D.L."/>
            <person name="Haridas S."/>
            <person name="Grigoriev I.V."/>
            <person name="Santelli C.M."/>
            <person name="Hansel C.M."/>
        </authorList>
    </citation>
    <scope>NUCLEOTIDE SEQUENCE [LARGE SCALE GENOMIC DNA]</scope>
    <source>
        <strain evidence="2 3">AP3s5-JAC2a</strain>
    </source>
</reference>
<feature type="signal peptide" evidence="1">
    <location>
        <begin position="1"/>
        <end position="20"/>
    </location>
</feature>
<name>A0A177D159_9PLEO</name>
<evidence type="ECO:0000313" key="3">
    <source>
        <dbReference type="Proteomes" id="UP000077069"/>
    </source>
</evidence>
<evidence type="ECO:0008006" key="4">
    <source>
        <dbReference type="Google" id="ProtNLM"/>
    </source>
</evidence>
<proteinExistence type="predicted"/>
<organism evidence="2 3">
    <name type="scientific">Paraphaeosphaeria sporulosa</name>
    <dbReference type="NCBI Taxonomy" id="1460663"/>
    <lineage>
        <taxon>Eukaryota</taxon>
        <taxon>Fungi</taxon>
        <taxon>Dikarya</taxon>
        <taxon>Ascomycota</taxon>
        <taxon>Pezizomycotina</taxon>
        <taxon>Dothideomycetes</taxon>
        <taxon>Pleosporomycetidae</taxon>
        <taxon>Pleosporales</taxon>
        <taxon>Massarineae</taxon>
        <taxon>Didymosphaeriaceae</taxon>
        <taxon>Paraphaeosphaeria</taxon>
    </lineage>
</organism>
<evidence type="ECO:0000313" key="2">
    <source>
        <dbReference type="EMBL" id="OAG12769.1"/>
    </source>
</evidence>
<dbReference type="Proteomes" id="UP000077069">
    <property type="component" value="Unassembled WGS sequence"/>
</dbReference>
<keyword evidence="1" id="KW-0732">Signal</keyword>